<reference evidence="1" key="2">
    <citation type="submission" date="2025-09" db="UniProtKB">
        <authorList>
            <consortium name="EnsemblPlants"/>
        </authorList>
    </citation>
    <scope>IDENTIFICATION</scope>
</reference>
<proteinExistence type="predicted"/>
<keyword evidence="2" id="KW-1185">Reference proteome</keyword>
<protein>
    <submittedName>
        <fullName evidence="1">Uncharacterized protein</fullName>
    </submittedName>
</protein>
<name>A0ACD5Z4F6_AVESA</name>
<reference evidence="1" key="1">
    <citation type="submission" date="2021-05" db="EMBL/GenBank/DDBJ databases">
        <authorList>
            <person name="Scholz U."/>
            <person name="Mascher M."/>
            <person name="Fiebig A."/>
        </authorList>
    </citation>
    <scope>NUCLEOTIDE SEQUENCE [LARGE SCALE GENOMIC DNA]</scope>
</reference>
<sequence length="651" mass="71197">MALSLLLPKASLSIRFATLQLSWQRAMASLLAPHPLPTGIFLFSAASSSSVALKRFLPPLACHARNLFYVLPQSDGRSDDVSNGNSQRTQEGGAGSVSVSRTTVQGGARQEASLSARQGRNRGGRRWIRGGDRFVLGEGTDGEVVEKASTGGSEGRRRGRRWMRSGMRVQEPGKAGNLATSGEDRGGNVNKRGKRSKGGEQVGKLRVELDMCSKNGDVMRAIGLYDSAVKEGTRMGQHHYNVLLYLCSSAALGMVQPAKSGTTSKSDSSLTESSGYSEDNDVCEDRVGDQDRNKVNLFHLEGTTSSMPISDEIKEYARTRGFEIFDKMCSEKERVPKSEAVLTAVARMAMSMGNGDMAFEIVKQMKELGITPRLRSYGPALTAFCNSGNVDKAFEVEAHMLESGVTPEEPELGMLLRASVVARQGDRVYYLLHKFRTTIRQVSPSTAELLEAWFRSSTASKVGKRKWDICALAKAIENNGGGWHGSGWLGRGKWIITRSHIDKNGACLACGDKLAIIDLDPKETEDFATMVAKLALKRERNSNFENFQKWLEKHGPFEAVMDAANVGLSQSHLSLSKVNAVADAIQKRFPSRKWPLIVVHNRHLTGKHMKNPANHKLVKKWKQANAIYETPTRSNDDCSGTGCLLLSDGNA</sequence>
<dbReference type="EnsemblPlants" id="AVESA.00010b.r2.6CG1099840.2">
    <property type="protein sequence ID" value="AVESA.00010b.r2.6CG1099840.2.CDS"/>
    <property type="gene ID" value="AVESA.00010b.r2.6CG1099840"/>
</dbReference>
<evidence type="ECO:0000313" key="2">
    <source>
        <dbReference type="Proteomes" id="UP001732700"/>
    </source>
</evidence>
<evidence type="ECO:0000313" key="1">
    <source>
        <dbReference type="EnsemblPlants" id="AVESA.00010b.r2.6CG1099840.2.CDS"/>
    </source>
</evidence>
<organism evidence="1 2">
    <name type="scientific">Avena sativa</name>
    <name type="common">Oat</name>
    <dbReference type="NCBI Taxonomy" id="4498"/>
    <lineage>
        <taxon>Eukaryota</taxon>
        <taxon>Viridiplantae</taxon>
        <taxon>Streptophyta</taxon>
        <taxon>Embryophyta</taxon>
        <taxon>Tracheophyta</taxon>
        <taxon>Spermatophyta</taxon>
        <taxon>Magnoliopsida</taxon>
        <taxon>Liliopsida</taxon>
        <taxon>Poales</taxon>
        <taxon>Poaceae</taxon>
        <taxon>BOP clade</taxon>
        <taxon>Pooideae</taxon>
        <taxon>Poodae</taxon>
        <taxon>Poeae</taxon>
        <taxon>Poeae Chloroplast Group 1 (Aveneae type)</taxon>
        <taxon>Aveninae</taxon>
        <taxon>Avena</taxon>
    </lineage>
</organism>
<accession>A0ACD5Z4F6</accession>
<dbReference type="Proteomes" id="UP001732700">
    <property type="component" value="Chromosome 6C"/>
</dbReference>